<dbReference type="Gene3D" id="2.60.40.4380">
    <property type="entry name" value="Translational regulator CsrA"/>
    <property type="match status" value="1"/>
</dbReference>
<dbReference type="InterPro" id="IPR003751">
    <property type="entry name" value="CsrA"/>
</dbReference>
<dbReference type="RefSeq" id="WP_145366896.1">
    <property type="nucleotide sequence ID" value="NZ_CP036275.1"/>
</dbReference>
<keyword evidence="4" id="KW-0678">Repressor</keyword>
<evidence type="ECO:0000256" key="4">
    <source>
        <dbReference type="HAMAP-Rule" id="MF_00167"/>
    </source>
</evidence>
<keyword evidence="3 4" id="KW-0694">RNA-binding</keyword>
<evidence type="ECO:0000256" key="2">
    <source>
        <dbReference type="ARBA" id="ARBA00022845"/>
    </source>
</evidence>
<dbReference type="GO" id="GO:0045947">
    <property type="term" value="P:negative regulation of translational initiation"/>
    <property type="evidence" value="ECO:0007669"/>
    <property type="project" value="UniProtKB-UniRule"/>
</dbReference>
<comment type="subcellular location">
    <subcellularLocation>
        <location evidence="4">Cytoplasm</location>
    </subcellularLocation>
</comment>
<proteinExistence type="inferred from homology"/>
<evidence type="ECO:0000256" key="5">
    <source>
        <dbReference type="SAM" id="MobiDB-lite"/>
    </source>
</evidence>
<dbReference type="GO" id="GO:1902208">
    <property type="term" value="P:regulation of bacterial-type flagellum assembly"/>
    <property type="evidence" value="ECO:0007669"/>
    <property type="project" value="UniProtKB-UniRule"/>
</dbReference>
<dbReference type="GO" id="GO:0005829">
    <property type="term" value="C:cytosol"/>
    <property type="evidence" value="ECO:0007669"/>
    <property type="project" value="TreeGrafter"/>
</dbReference>
<evidence type="ECO:0000313" key="6">
    <source>
        <dbReference type="EMBL" id="QDU36210.1"/>
    </source>
</evidence>
<accession>A0A517Z150</accession>
<evidence type="ECO:0000256" key="3">
    <source>
        <dbReference type="ARBA" id="ARBA00022884"/>
    </source>
</evidence>
<evidence type="ECO:0000256" key="1">
    <source>
        <dbReference type="ARBA" id="ARBA00022490"/>
    </source>
</evidence>
<organism evidence="6 7">
    <name type="scientific">Maioricimonas rarisocia</name>
    <dbReference type="NCBI Taxonomy" id="2528026"/>
    <lineage>
        <taxon>Bacteria</taxon>
        <taxon>Pseudomonadati</taxon>
        <taxon>Planctomycetota</taxon>
        <taxon>Planctomycetia</taxon>
        <taxon>Planctomycetales</taxon>
        <taxon>Planctomycetaceae</taxon>
        <taxon>Maioricimonas</taxon>
    </lineage>
</organism>
<dbReference type="KEGG" id="mri:Mal4_04940"/>
<comment type="function">
    <text evidence="4">A translational regulator that binds mRNA to regulate translation initiation and/or mRNA stability. Usually binds in the 5'-UTR at or near the Shine-Dalgarno sequence preventing ribosome-binding, thus repressing translation. Its main target seems to be the major flagellin gene, while its function is anatagonized by FliW.</text>
</comment>
<dbReference type="Proteomes" id="UP000320496">
    <property type="component" value="Chromosome"/>
</dbReference>
<name>A0A517Z150_9PLAN</name>
<evidence type="ECO:0000313" key="7">
    <source>
        <dbReference type="Proteomes" id="UP000320496"/>
    </source>
</evidence>
<dbReference type="InterPro" id="IPR036107">
    <property type="entry name" value="CsrA_sf"/>
</dbReference>
<dbReference type="EMBL" id="CP036275">
    <property type="protein sequence ID" value="QDU36210.1"/>
    <property type="molecule type" value="Genomic_DNA"/>
</dbReference>
<dbReference type="GO" id="GO:0006402">
    <property type="term" value="P:mRNA catabolic process"/>
    <property type="evidence" value="ECO:0007669"/>
    <property type="project" value="InterPro"/>
</dbReference>
<sequence>MLVLTRRLNEAIVIDNAIELRVVAINGRRIRLAIDAPQEVTIRRSEVSEKTPDLESSDPELLVP</sequence>
<dbReference type="SUPFAM" id="SSF117130">
    <property type="entry name" value="CsrA-like"/>
    <property type="match status" value="1"/>
</dbReference>
<dbReference type="PANTHER" id="PTHR34984:SF1">
    <property type="entry name" value="CARBON STORAGE REGULATOR"/>
    <property type="match status" value="1"/>
</dbReference>
<dbReference type="PANTHER" id="PTHR34984">
    <property type="entry name" value="CARBON STORAGE REGULATOR"/>
    <property type="match status" value="1"/>
</dbReference>
<dbReference type="HAMAP" id="MF_00167">
    <property type="entry name" value="CsrA"/>
    <property type="match status" value="1"/>
</dbReference>
<keyword evidence="7" id="KW-1185">Reference proteome</keyword>
<dbReference type="GO" id="GO:0006109">
    <property type="term" value="P:regulation of carbohydrate metabolic process"/>
    <property type="evidence" value="ECO:0007669"/>
    <property type="project" value="InterPro"/>
</dbReference>
<dbReference type="Pfam" id="PF02599">
    <property type="entry name" value="CsrA"/>
    <property type="match status" value="1"/>
</dbReference>
<keyword evidence="1 4" id="KW-0963">Cytoplasm</keyword>
<feature type="compositionally biased region" description="Basic and acidic residues" evidence="5">
    <location>
        <begin position="44"/>
        <end position="53"/>
    </location>
</feature>
<comment type="subunit">
    <text evidence="4">Homodimer; the beta-strands of each monomer intercalate to form a hydrophobic core, while the alpha-helices form wings that extend away from the core.</text>
</comment>
<feature type="region of interest" description="Disordered" evidence="5">
    <location>
        <begin position="44"/>
        <end position="64"/>
    </location>
</feature>
<keyword evidence="4" id="KW-1005">Bacterial flagellum biogenesis</keyword>
<reference evidence="6 7" key="1">
    <citation type="submission" date="2019-02" db="EMBL/GenBank/DDBJ databases">
        <title>Deep-cultivation of Planctomycetes and their phenomic and genomic characterization uncovers novel biology.</title>
        <authorList>
            <person name="Wiegand S."/>
            <person name="Jogler M."/>
            <person name="Boedeker C."/>
            <person name="Pinto D."/>
            <person name="Vollmers J."/>
            <person name="Rivas-Marin E."/>
            <person name="Kohn T."/>
            <person name="Peeters S.H."/>
            <person name="Heuer A."/>
            <person name="Rast P."/>
            <person name="Oberbeckmann S."/>
            <person name="Bunk B."/>
            <person name="Jeske O."/>
            <person name="Meyerdierks A."/>
            <person name="Storesund J.E."/>
            <person name="Kallscheuer N."/>
            <person name="Luecker S."/>
            <person name="Lage O.M."/>
            <person name="Pohl T."/>
            <person name="Merkel B.J."/>
            <person name="Hornburger P."/>
            <person name="Mueller R.-W."/>
            <person name="Bruemmer F."/>
            <person name="Labrenz M."/>
            <person name="Spormann A.M."/>
            <person name="Op den Camp H."/>
            <person name="Overmann J."/>
            <person name="Amann R."/>
            <person name="Jetten M.S.M."/>
            <person name="Mascher T."/>
            <person name="Medema M.H."/>
            <person name="Devos D.P."/>
            <person name="Kaster A.-K."/>
            <person name="Ovreas L."/>
            <person name="Rohde M."/>
            <person name="Galperin M.Y."/>
            <person name="Jogler C."/>
        </authorList>
    </citation>
    <scope>NUCLEOTIDE SEQUENCE [LARGE SCALE GENOMIC DNA]</scope>
    <source>
        <strain evidence="6 7">Mal4</strain>
    </source>
</reference>
<dbReference type="OrthoDB" id="289081at2"/>
<dbReference type="AlphaFoldDB" id="A0A517Z150"/>
<gene>
    <name evidence="4" type="primary">csrA</name>
    <name evidence="6" type="ORF">Mal4_04940</name>
</gene>
<protein>
    <recommendedName>
        <fullName evidence="4">Translational regulator CsrA</fullName>
    </recommendedName>
</protein>
<dbReference type="GO" id="GO:0048027">
    <property type="term" value="F:mRNA 5'-UTR binding"/>
    <property type="evidence" value="ECO:0007669"/>
    <property type="project" value="UniProtKB-UniRule"/>
</dbReference>
<keyword evidence="2 4" id="KW-0810">Translation regulation</keyword>
<dbReference type="GO" id="GO:0044781">
    <property type="term" value="P:bacterial-type flagellum organization"/>
    <property type="evidence" value="ECO:0007669"/>
    <property type="project" value="UniProtKB-KW"/>
</dbReference>
<comment type="similarity">
    <text evidence="4">Belongs to the CsrA/RsmA family.</text>
</comment>